<proteinExistence type="predicted"/>
<comment type="caution">
    <text evidence="2">The sequence shown here is derived from an EMBL/GenBank/DDBJ whole genome shotgun (WGS) entry which is preliminary data.</text>
</comment>
<dbReference type="AlphaFoldDB" id="A0A3E0K2Q8"/>
<evidence type="ECO:0008006" key="4">
    <source>
        <dbReference type="Google" id="ProtNLM"/>
    </source>
</evidence>
<keyword evidence="1" id="KW-0732">Signal</keyword>
<accession>A0A3E0K2Q8</accession>
<sequence>MAVKRKLLFLALLMSAFLLSGCLYPGDKEERKKIPGEDQILSVQQAVEKFREEEGGILPIKNQEAETDMYMKYPIDFKRLVPKYLSDIPANAFENGGYYQYVIIDPEKNPTVKVFDLRIAETIRDIKIRLAAKKYPPYKDRLAKDVFTLDYKKLGYDKEPKVTSPFTMRELSLVITGDGSICVDYLPDLEKILAEKKGLSLKPGQDIRYVLTLDSPFVPAYSLPYTVDENGRPVFKE</sequence>
<dbReference type="PROSITE" id="PS51257">
    <property type="entry name" value="PROKAR_LIPOPROTEIN"/>
    <property type="match status" value="1"/>
</dbReference>
<feature type="chain" id="PRO_5039721417" description="ABC transporter periplasmic binding protein yphF" evidence="1">
    <location>
        <begin position="26"/>
        <end position="237"/>
    </location>
</feature>
<evidence type="ECO:0000313" key="2">
    <source>
        <dbReference type="EMBL" id="REJ26914.1"/>
    </source>
</evidence>
<organism evidence="2 3">
    <name type="scientific">Caldibacillus debilis</name>
    <dbReference type="NCBI Taxonomy" id="301148"/>
    <lineage>
        <taxon>Bacteria</taxon>
        <taxon>Bacillati</taxon>
        <taxon>Bacillota</taxon>
        <taxon>Bacilli</taxon>
        <taxon>Bacillales</taxon>
        <taxon>Bacillaceae</taxon>
        <taxon>Caldibacillus</taxon>
    </lineage>
</organism>
<feature type="signal peptide" evidence="1">
    <location>
        <begin position="1"/>
        <end position="25"/>
    </location>
</feature>
<reference evidence="2 3" key="1">
    <citation type="submission" date="2018-03" db="EMBL/GenBank/DDBJ databases">
        <authorList>
            <person name="Keele B.F."/>
        </authorList>
    </citation>
    <scope>NUCLEOTIDE SEQUENCE [LARGE SCALE GENOMIC DNA]</scope>
    <source>
        <strain evidence="2">ZCTH4_d</strain>
    </source>
</reference>
<protein>
    <recommendedName>
        <fullName evidence="4">ABC transporter periplasmic binding protein yphF</fullName>
    </recommendedName>
</protein>
<evidence type="ECO:0000256" key="1">
    <source>
        <dbReference type="SAM" id="SignalP"/>
    </source>
</evidence>
<dbReference type="RefSeq" id="WP_120668419.1">
    <property type="nucleotide sequence ID" value="NZ_QEWE01000023.1"/>
</dbReference>
<dbReference type="Proteomes" id="UP000257014">
    <property type="component" value="Unassembled WGS sequence"/>
</dbReference>
<evidence type="ECO:0000313" key="3">
    <source>
        <dbReference type="Proteomes" id="UP000257014"/>
    </source>
</evidence>
<dbReference type="EMBL" id="QEWE01000023">
    <property type="protein sequence ID" value="REJ26914.1"/>
    <property type="molecule type" value="Genomic_DNA"/>
</dbReference>
<name>A0A3E0K2Q8_9BACI</name>
<gene>
    <name evidence="2" type="ORF">C6P37_12665</name>
</gene>